<dbReference type="Pfam" id="PF13181">
    <property type="entry name" value="TPR_8"/>
    <property type="match status" value="1"/>
</dbReference>
<dbReference type="InterPro" id="IPR011495">
    <property type="entry name" value="Sig_transdc_His_kin_sub2_dim/P"/>
</dbReference>
<keyword evidence="9" id="KW-1133">Transmembrane helix</keyword>
<dbReference type="InterPro" id="IPR036890">
    <property type="entry name" value="HATPase_C_sf"/>
</dbReference>
<keyword evidence="9" id="KW-0472">Membrane</keyword>
<dbReference type="InterPro" id="IPR003594">
    <property type="entry name" value="HATPase_dom"/>
</dbReference>
<dbReference type="Pfam" id="PF02518">
    <property type="entry name" value="HATPase_c"/>
    <property type="match status" value="1"/>
</dbReference>
<dbReference type="Gene3D" id="1.25.40.10">
    <property type="entry name" value="Tetratricopeptide repeat domain"/>
    <property type="match status" value="1"/>
</dbReference>
<keyword evidence="4" id="KW-0808">Transferase</keyword>
<comment type="catalytic activity">
    <reaction evidence="1">
        <text>ATP + protein L-histidine = ADP + protein N-phospho-L-histidine.</text>
        <dbReference type="EC" id="2.7.13.3"/>
    </reaction>
</comment>
<evidence type="ECO:0000259" key="10">
    <source>
        <dbReference type="PROSITE" id="PS50109"/>
    </source>
</evidence>
<proteinExistence type="predicted"/>
<evidence type="ECO:0000256" key="9">
    <source>
        <dbReference type="SAM" id="Phobius"/>
    </source>
</evidence>
<comment type="caution">
    <text evidence="11">The sequence shown here is derived from an EMBL/GenBank/DDBJ whole genome shotgun (WGS) entry which is preliminary data.</text>
</comment>
<name>A0ABQ2IJX3_9BACT</name>
<dbReference type="SUPFAM" id="SSF48452">
    <property type="entry name" value="TPR-like"/>
    <property type="match status" value="1"/>
</dbReference>
<dbReference type="InterPro" id="IPR019734">
    <property type="entry name" value="TPR_rpt"/>
</dbReference>
<organism evidence="11 12">
    <name type="scientific">Dyadobacter beijingensis</name>
    <dbReference type="NCBI Taxonomy" id="365489"/>
    <lineage>
        <taxon>Bacteria</taxon>
        <taxon>Pseudomonadati</taxon>
        <taxon>Bacteroidota</taxon>
        <taxon>Cytophagia</taxon>
        <taxon>Cytophagales</taxon>
        <taxon>Spirosomataceae</taxon>
        <taxon>Dyadobacter</taxon>
    </lineage>
</organism>
<sequence length="797" mass="91572">MLALICSNAFGQIPAKEYAEPAKLRLLVRITAQYIHTISQGQIDMDSAVRIPCKVYGLSPLLPYDEGYNAGREYRENQPLTAGKVAATRTLLTKLHGKYRIRLLLDLGSYFIFKPGTAKADLDQAAAFIDEAVALSPAGTWKIESLLLKAHWLHQSGKVHESQKLFTGIETLCVRSGDTLAYARALLHGGEVLPYGDPKRVVKFEKAISIFRAKNLKEKEIEALSLINIENFVARRYDEAEVFLRQIVKLQAAIHFHHQQYPFDALSWLSYRKGALTNALFYSNKSLACLSSRADSAFAAFFYTRRGLVYERLFNYKEAMIWFDKALSRRTRETRVFWYRSVIGKVGMLNKTGKAKDALQLLQSTSREYPPASYFEKMHFALLLGMTQENVKNFAQAEVEYETFLALAEQFPAEHVYDEFPAAFFMISRFYRIIGKTEKARKLLTKGNDFASTFDIYAKENYYYNLYKIDSMEGKYLEAIKNQSLSYESMDSVFGYDQRKRAEELLVKYELEKKDKSIKLLNSKNQLQRIQTEQAHRARNITIAGLLVALVIIMLLLNRYKIKQKANHALELNKQELDQTNSFLKTLNADQDKLLREKEWLITELHHRVKNNLHMITSLLHSQSAYLKDDGARLALKDSLRRMHSMSLIHQKLYREESSSTIPMDEYINDLVRYLYESFEDKRQITFRQETEPIHLHVSQAIPLGLILTEGIVNAVKYAFPHGRNGIISIQLHHFATDYLMLQISDDGIGFPVEKDEYHSLGLNLMKGLSSELNGEFSIQSINGVHIEVTFPVLTNE</sequence>
<evidence type="ECO:0000313" key="12">
    <source>
        <dbReference type="Proteomes" id="UP000632339"/>
    </source>
</evidence>
<evidence type="ECO:0000256" key="3">
    <source>
        <dbReference type="ARBA" id="ARBA00022553"/>
    </source>
</evidence>
<keyword evidence="3" id="KW-0597">Phosphoprotein</keyword>
<dbReference type="InterPro" id="IPR005467">
    <property type="entry name" value="His_kinase_dom"/>
</dbReference>
<keyword evidence="12" id="KW-1185">Reference proteome</keyword>
<dbReference type="SUPFAM" id="SSF55874">
    <property type="entry name" value="ATPase domain of HSP90 chaperone/DNA topoisomerase II/histidine kinase"/>
    <property type="match status" value="1"/>
</dbReference>
<keyword evidence="5" id="KW-0547">Nucleotide-binding</keyword>
<dbReference type="EMBL" id="BMLI01000004">
    <property type="protein sequence ID" value="GGN12867.1"/>
    <property type="molecule type" value="Genomic_DNA"/>
</dbReference>
<evidence type="ECO:0000256" key="7">
    <source>
        <dbReference type="ARBA" id="ARBA00022840"/>
    </source>
</evidence>
<reference evidence="12" key="1">
    <citation type="journal article" date="2019" name="Int. J. Syst. Evol. Microbiol.">
        <title>The Global Catalogue of Microorganisms (GCM) 10K type strain sequencing project: providing services to taxonomists for standard genome sequencing and annotation.</title>
        <authorList>
            <consortium name="The Broad Institute Genomics Platform"/>
            <consortium name="The Broad Institute Genome Sequencing Center for Infectious Disease"/>
            <person name="Wu L."/>
            <person name="Ma J."/>
        </authorList>
    </citation>
    <scope>NUCLEOTIDE SEQUENCE [LARGE SCALE GENOMIC DNA]</scope>
    <source>
        <strain evidence="12">CGMCC 1.6375</strain>
    </source>
</reference>
<dbReference type="PROSITE" id="PS50005">
    <property type="entry name" value="TPR"/>
    <property type="match status" value="1"/>
</dbReference>
<dbReference type="Pfam" id="PF07568">
    <property type="entry name" value="HisKA_2"/>
    <property type="match status" value="1"/>
</dbReference>
<dbReference type="PROSITE" id="PS50109">
    <property type="entry name" value="HIS_KIN"/>
    <property type="match status" value="1"/>
</dbReference>
<evidence type="ECO:0000256" key="6">
    <source>
        <dbReference type="ARBA" id="ARBA00022777"/>
    </source>
</evidence>
<dbReference type="Proteomes" id="UP000632339">
    <property type="component" value="Unassembled WGS sequence"/>
</dbReference>
<dbReference type="InterPro" id="IPR011990">
    <property type="entry name" value="TPR-like_helical_dom_sf"/>
</dbReference>
<protein>
    <recommendedName>
        <fullName evidence="2">histidine kinase</fullName>
        <ecNumber evidence="2">2.7.13.3</ecNumber>
    </recommendedName>
</protein>
<accession>A0ABQ2IJX3</accession>
<dbReference type="RefSeq" id="WP_019945317.1">
    <property type="nucleotide sequence ID" value="NZ_BMLI01000004.1"/>
</dbReference>
<feature type="domain" description="Histidine kinase" evidence="10">
    <location>
        <begin position="604"/>
        <end position="795"/>
    </location>
</feature>
<evidence type="ECO:0000256" key="2">
    <source>
        <dbReference type="ARBA" id="ARBA00012438"/>
    </source>
</evidence>
<dbReference type="PANTHER" id="PTHR41523:SF8">
    <property type="entry name" value="ETHYLENE RESPONSE SENSOR PROTEIN"/>
    <property type="match status" value="1"/>
</dbReference>
<evidence type="ECO:0000313" key="11">
    <source>
        <dbReference type="EMBL" id="GGN12867.1"/>
    </source>
</evidence>
<keyword evidence="6" id="KW-0418">Kinase</keyword>
<feature type="repeat" description="TPR" evidence="8">
    <location>
        <begin position="300"/>
        <end position="333"/>
    </location>
</feature>
<keyword evidence="7" id="KW-0067">ATP-binding</keyword>
<evidence type="ECO:0000256" key="8">
    <source>
        <dbReference type="PROSITE-ProRule" id="PRU00339"/>
    </source>
</evidence>
<dbReference type="PANTHER" id="PTHR41523">
    <property type="entry name" value="TWO-COMPONENT SYSTEM SENSOR PROTEIN"/>
    <property type="match status" value="1"/>
</dbReference>
<dbReference type="EC" id="2.7.13.3" evidence="2"/>
<dbReference type="Gene3D" id="3.30.450.20">
    <property type="entry name" value="PAS domain"/>
    <property type="match status" value="1"/>
</dbReference>
<keyword evidence="8" id="KW-0802">TPR repeat</keyword>
<dbReference type="Gene3D" id="3.30.565.10">
    <property type="entry name" value="Histidine kinase-like ATPase, C-terminal domain"/>
    <property type="match status" value="1"/>
</dbReference>
<evidence type="ECO:0000256" key="5">
    <source>
        <dbReference type="ARBA" id="ARBA00022741"/>
    </source>
</evidence>
<evidence type="ECO:0000256" key="4">
    <source>
        <dbReference type="ARBA" id="ARBA00022679"/>
    </source>
</evidence>
<feature type="transmembrane region" description="Helical" evidence="9">
    <location>
        <begin position="538"/>
        <end position="557"/>
    </location>
</feature>
<keyword evidence="9" id="KW-0812">Transmembrane</keyword>
<dbReference type="SMART" id="SM00387">
    <property type="entry name" value="HATPase_c"/>
    <property type="match status" value="1"/>
</dbReference>
<evidence type="ECO:0000256" key="1">
    <source>
        <dbReference type="ARBA" id="ARBA00000085"/>
    </source>
</evidence>
<gene>
    <name evidence="11" type="ORF">GCM10010967_56120</name>
</gene>